<sequence length="86" mass="9226">MTSENGETLARPTDEISKDWVEKQTVNFSQHVTPDEPPEPPPLNSITLNCPLQATDILVSFKSATGYIDASIGAEHIHPPDVGASA</sequence>
<dbReference type="Proteomes" id="UP000663828">
    <property type="component" value="Unassembled WGS sequence"/>
</dbReference>
<reference evidence="1" key="1">
    <citation type="submission" date="2021-02" db="EMBL/GenBank/DDBJ databases">
        <authorList>
            <person name="Nowell W R."/>
        </authorList>
    </citation>
    <scope>NUCLEOTIDE SEQUENCE</scope>
</reference>
<keyword evidence="2" id="KW-1185">Reference proteome</keyword>
<accession>A0A814C841</accession>
<dbReference type="AlphaFoldDB" id="A0A814C841"/>
<name>A0A814C841_ADIRI</name>
<evidence type="ECO:0000313" key="2">
    <source>
        <dbReference type="Proteomes" id="UP000663828"/>
    </source>
</evidence>
<evidence type="ECO:0000313" key="1">
    <source>
        <dbReference type="EMBL" id="CAF0938974.1"/>
    </source>
</evidence>
<dbReference type="EMBL" id="CAJNOR010000526">
    <property type="protein sequence ID" value="CAF0938974.1"/>
    <property type="molecule type" value="Genomic_DNA"/>
</dbReference>
<gene>
    <name evidence="1" type="ORF">XAT740_LOCUS10009</name>
</gene>
<organism evidence="1 2">
    <name type="scientific">Adineta ricciae</name>
    <name type="common">Rotifer</name>
    <dbReference type="NCBI Taxonomy" id="249248"/>
    <lineage>
        <taxon>Eukaryota</taxon>
        <taxon>Metazoa</taxon>
        <taxon>Spiralia</taxon>
        <taxon>Gnathifera</taxon>
        <taxon>Rotifera</taxon>
        <taxon>Eurotatoria</taxon>
        <taxon>Bdelloidea</taxon>
        <taxon>Adinetida</taxon>
        <taxon>Adinetidae</taxon>
        <taxon>Adineta</taxon>
    </lineage>
</organism>
<proteinExistence type="predicted"/>
<comment type="caution">
    <text evidence="1">The sequence shown here is derived from an EMBL/GenBank/DDBJ whole genome shotgun (WGS) entry which is preliminary data.</text>
</comment>
<protein>
    <submittedName>
        <fullName evidence="1">Uncharacterized protein</fullName>
    </submittedName>
</protein>